<dbReference type="AlphaFoldDB" id="A0A1F5VNR8"/>
<gene>
    <name evidence="2" type="ORF">A2Y62_16610</name>
</gene>
<feature type="domain" description="Methyltransferase type 11" evidence="1">
    <location>
        <begin position="46"/>
        <end position="144"/>
    </location>
</feature>
<dbReference type="Proteomes" id="UP000178943">
    <property type="component" value="Unassembled WGS sequence"/>
</dbReference>
<dbReference type="Pfam" id="PF08241">
    <property type="entry name" value="Methyltransf_11"/>
    <property type="match status" value="1"/>
</dbReference>
<evidence type="ECO:0000313" key="3">
    <source>
        <dbReference type="Proteomes" id="UP000178943"/>
    </source>
</evidence>
<evidence type="ECO:0000259" key="1">
    <source>
        <dbReference type="Pfam" id="PF08241"/>
    </source>
</evidence>
<proteinExistence type="predicted"/>
<dbReference type="CDD" id="cd02440">
    <property type="entry name" value="AdoMet_MTases"/>
    <property type="match status" value="1"/>
</dbReference>
<accession>A0A1F5VNR8</accession>
<dbReference type="GO" id="GO:0008757">
    <property type="term" value="F:S-adenosylmethionine-dependent methyltransferase activity"/>
    <property type="evidence" value="ECO:0007669"/>
    <property type="project" value="InterPro"/>
</dbReference>
<dbReference type="InterPro" id="IPR013216">
    <property type="entry name" value="Methyltransf_11"/>
</dbReference>
<protein>
    <recommendedName>
        <fullName evidence="1">Methyltransferase type 11 domain-containing protein</fullName>
    </recommendedName>
</protein>
<dbReference type="SUPFAM" id="SSF53335">
    <property type="entry name" value="S-adenosyl-L-methionine-dependent methyltransferases"/>
    <property type="match status" value="1"/>
</dbReference>
<dbReference type="Gene3D" id="3.40.50.150">
    <property type="entry name" value="Vaccinia Virus protein VP39"/>
    <property type="match status" value="1"/>
</dbReference>
<dbReference type="STRING" id="1817863.A2Y62_16610"/>
<name>A0A1F5VNR8_9BACT</name>
<evidence type="ECO:0000313" key="2">
    <source>
        <dbReference type="EMBL" id="OGF65050.1"/>
    </source>
</evidence>
<reference evidence="2 3" key="1">
    <citation type="journal article" date="2016" name="Nat. Commun.">
        <title>Thousands of microbial genomes shed light on interconnected biogeochemical processes in an aquifer system.</title>
        <authorList>
            <person name="Anantharaman K."/>
            <person name="Brown C.T."/>
            <person name="Hug L.A."/>
            <person name="Sharon I."/>
            <person name="Castelle C.J."/>
            <person name="Probst A.J."/>
            <person name="Thomas B.C."/>
            <person name="Singh A."/>
            <person name="Wilkins M.J."/>
            <person name="Karaoz U."/>
            <person name="Brodie E.L."/>
            <person name="Williams K.H."/>
            <person name="Hubbard S.S."/>
            <person name="Banfield J.F."/>
        </authorList>
    </citation>
    <scope>NUCLEOTIDE SEQUENCE [LARGE SCALE GENOMIC DNA]</scope>
</reference>
<dbReference type="EMBL" id="MFGW01000121">
    <property type="protein sequence ID" value="OGF65050.1"/>
    <property type="molecule type" value="Genomic_DNA"/>
</dbReference>
<sequence length="253" mass="29810">MINIRKNRFYNIKILRSFFIYLLGGTWHKDTKSRINQFIQKNDVVLDIGALSSPYTKECRNKVVAIDIIEKGQFGFSKQSIENLKSPSNRKSKIIPLYANAENLPFKNNIFDKILLTEVLEHIENDKQAVREMARVLKKEGAAFVTTPNLETVPLDSGIKEHFRHYSEHDLKKLFIPAFKNISIKRRFFINLFHIQDRYPYIDNKSNLILINIPPRLLFHFLYEFVLFFEKRIFRNRKKGGYNLIAICADPKN</sequence>
<comment type="caution">
    <text evidence="2">The sequence shown here is derived from an EMBL/GenBank/DDBJ whole genome shotgun (WGS) entry which is preliminary data.</text>
</comment>
<dbReference type="InterPro" id="IPR029063">
    <property type="entry name" value="SAM-dependent_MTases_sf"/>
</dbReference>
<organism evidence="2 3">
    <name type="scientific">Candidatus Fischerbacteria bacterium RBG_13_37_8</name>
    <dbReference type="NCBI Taxonomy" id="1817863"/>
    <lineage>
        <taxon>Bacteria</taxon>
        <taxon>Candidatus Fischeribacteriota</taxon>
    </lineage>
</organism>